<accession>A0A167LRJ7</accession>
<organism evidence="1 2">
    <name type="scientific">Cordyceps fumosorosea (strain ARSEF 2679)</name>
    <name type="common">Isaria fumosorosea</name>
    <dbReference type="NCBI Taxonomy" id="1081104"/>
    <lineage>
        <taxon>Eukaryota</taxon>
        <taxon>Fungi</taxon>
        <taxon>Dikarya</taxon>
        <taxon>Ascomycota</taxon>
        <taxon>Pezizomycotina</taxon>
        <taxon>Sordariomycetes</taxon>
        <taxon>Hypocreomycetidae</taxon>
        <taxon>Hypocreales</taxon>
        <taxon>Cordycipitaceae</taxon>
        <taxon>Cordyceps</taxon>
    </lineage>
</organism>
<dbReference type="EMBL" id="AZHB01000035">
    <property type="protein sequence ID" value="OAA53409.1"/>
    <property type="molecule type" value="Genomic_DNA"/>
</dbReference>
<sequence length="295" mass="33341">MLVSYGLESTPQSSSIIFRRQLCHQPTLVPALRVLRQLPVHHIRKLLRLVQRHLRAPHKQLRVHRVIPQLRDLANLPVPVHAKRAAAPPQLLLQPRRVQQHLGLLPLLLPLATEEAKRHAERRVQPAERHRLALRRRVHGQRAALHRRLRPAKVPQRRDGRQARGVEQVAVVHEHVQVHAHRPALLPGDQAQRLGVERAGAPDGLLEEPREEHLGLGGAVHLEGGRDHGAQLRGDGEDAVKRPVGERDRDFCGDFGQDSDGELVRKLGGLVGGYVRKHTLSCRIALQQCHTRRRM</sequence>
<comment type="caution">
    <text evidence="1">The sequence shown here is derived from an EMBL/GenBank/DDBJ whole genome shotgun (WGS) entry which is preliminary data.</text>
</comment>
<dbReference type="AlphaFoldDB" id="A0A167LRJ7"/>
<name>A0A167LRJ7_CORFA</name>
<protein>
    <submittedName>
        <fullName evidence="1">Uncharacterized protein</fullName>
    </submittedName>
</protein>
<gene>
    <name evidence="1" type="ORF">ISF_08762</name>
</gene>
<keyword evidence="2" id="KW-1185">Reference proteome</keyword>
<dbReference type="GeneID" id="30025054"/>
<dbReference type="RefSeq" id="XP_018700442.1">
    <property type="nucleotide sequence ID" value="XM_018852365.1"/>
</dbReference>
<dbReference type="Proteomes" id="UP000076744">
    <property type="component" value="Unassembled WGS sequence"/>
</dbReference>
<evidence type="ECO:0000313" key="1">
    <source>
        <dbReference type="EMBL" id="OAA53409.1"/>
    </source>
</evidence>
<evidence type="ECO:0000313" key="2">
    <source>
        <dbReference type="Proteomes" id="UP000076744"/>
    </source>
</evidence>
<reference evidence="1 2" key="1">
    <citation type="journal article" date="2016" name="Genome Biol. Evol.">
        <title>Divergent and convergent evolution of fungal pathogenicity.</title>
        <authorList>
            <person name="Shang Y."/>
            <person name="Xiao G."/>
            <person name="Zheng P."/>
            <person name="Cen K."/>
            <person name="Zhan S."/>
            <person name="Wang C."/>
        </authorList>
    </citation>
    <scope>NUCLEOTIDE SEQUENCE [LARGE SCALE GENOMIC DNA]</scope>
    <source>
        <strain evidence="1 2">ARSEF 2679</strain>
    </source>
</reference>
<proteinExistence type="predicted"/>